<evidence type="ECO:0000259" key="13">
    <source>
        <dbReference type="Pfam" id="PF14748"/>
    </source>
</evidence>
<evidence type="ECO:0000256" key="3">
    <source>
        <dbReference type="ARBA" id="ARBA00022490"/>
    </source>
</evidence>
<evidence type="ECO:0000256" key="10">
    <source>
        <dbReference type="NCBIfam" id="TIGR00112"/>
    </source>
</evidence>
<evidence type="ECO:0000256" key="2">
    <source>
        <dbReference type="ARBA" id="ARBA00005525"/>
    </source>
</evidence>
<dbReference type="NCBIfam" id="TIGR00112">
    <property type="entry name" value="proC"/>
    <property type="match status" value="1"/>
</dbReference>
<dbReference type="Gene3D" id="3.40.50.720">
    <property type="entry name" value="NAD(P)-binding Rossmann-like Domain"/>
    <property type="match status" value="1"/>
</dbReference>
<comment type="pathway">
    <text evidence="9">Amino-acid biosynthesis; L-proline biosynthesis; L-proline from L-glutamate 5-semialdehyde: step 1/1.</text>
</comment>
<accession>A0A845L7U9</accession>
<comment type="similarity">
    <text evidence="2 9">Belongs to the pyrroline-5-carboxylate reductase family.</text>
</comment>
<evidence type="ECO:0000256" key="9">
    <source>
        <dbReference type="HAMAP-Rule" id="MF_01925"/>
    </source>
</evidence>
<dbReference type="Proteomes" id="UP000463470">
    <property type="component" value="Unassembled WGS sequence"/>
</dbReference>
<evidence type="ECO:0000256" key="8">
    <source>
        <dbReference type="ARBA" id="ARBA00058118"/>
    </source>
</evidence>
<dbReference type="InterPro" id="IPR008927">
    <property type="entry name" value="6-PGluconate_DH-like_C_sf"/>
</dbReference>
<protein>
    <recommendedName>
        <fullName evidence="9 10">Pyrroline-5-carboxylate reductase</fullName>
        <shortName evidence="9">P5C reductase</shortName>
        <shortName evidence="9">P5CR</shortName>
        <ecNumber evidence="9 10">1.5.1.2</ecNumber>
    </recommendedName>
    <alternativeName>
        <fullName evidence="9">PCA reductase</fullName>
    </alternativeName>
</protein>
<keyword evidence="7 9" id="KW-0560">Oxidoreductase</keyword>
<organism evidence="14 15">
    <name type="scientific">Heliomicrobium undosum</name>
    <dbReference type="NCBI Taxonomy" id="121734"/>
    <lineage>
        <taxon>Bacteria</taxon>
        <taxon>Bacillati</taxon>
        <taxon>Bacillota</taxon>
        <taxon>Clostridia</taxon>
        <taxon>Eubacteriales</taxon>
        <taxon>Heliobacteriaceae</taxon>
        <taxon>Heliomicrobium</taxon>
    </lineage>
</organism>
<proteinExistence type="inferred from homology"/>
<dbReference type="PIRSF" id="PIRSF000193">
    <property type="entry name" value="Pyrrol-5-carb_rd"/>
    <property type="match status" value="1"/>
</dbReference>
<feature type="binding site" evidence="11">
    <location>
        <begin position="14"/>
        <end position="19"/>
    </location>
    <ligand>
        <name>NADP(+)</name>
        <dbReference type="ChEBI" id="CHEBI:58349"/>
    </ligand>
</feature>
<dbReference type="Pfam" id="PF14748">
    <property type="entry name" value="P5CR_dimer"/>
    <property type="match status" value="1"/>
</dbReference>
<feature type="domain" description="Pyrroline-5-carboxylate reductase dimerisation" evidence="13">
    <location>
        <begin position="168"/>
        <end position="272"/>
    </location>
</feature>
<sequence>MKVSQLEGRRIGFIGGGAMAEALLRGLLANVPADRLTVSDVSQARLDSLHAQLGVNVTPDNVEVCRRSDILVLAVKPQVLPAVLAPLIAAKAILFHHLVISIAAGITLAQLEHWLSPEIPIVRVMPNTPALVGMGASALSGGRGTSETDVETARQLLEAVGLAEVLPESYLDAVTGLSGSGPAYVYLFIEALIDAGVKEGLSRDLARRLALQTVAGSAEMIRRTGNHPAVERDKVTSPGGTTIAGVQALEDGGLRSSVFAAVHAATRRARELSGSR</sequence>
<dbReference type="OrthoDB" id="9805754at2"/>
<dbReference type="FunFam" id="3.40.50.720:FF:000190">
    <property type="entry name" value="Pyrroline-5-carboxylate reductase"/>
    <property type="match status" value="1"/>
</dbReference>
<comment type="catalytic activity">
    <reaction evidence="9">
        <text>L-proline + NADP(+) = (S)-1-pyrroline-5-carboxylate + NADPH + 2 H(+)</text>
        <dbReference type="Rhea" id="RHEA:14109"/>
        <dbReference type="ChEBI" id="CHEBI:15378"/>
        <dbReference type="ChEBI" id="CHEBI:17388"/>
        <dbReference type="ChEBI" id="CHEBI:57783"/>
        <dbReference type="ChEBI" id="CHEBI:58349"/>
        <dbReference type="ChEBI" id="CHEBI:60039"/>
        <dbReference type="EC" id="1.5.1.2"/>
    </reaction>
</comment>
<dbReference type="InterPro" id="IPR036291">
    <property type="entry name" value="NAD(P)-bd_dom_sf"/>
</dbReference>
<reference evidence="14 15" key="1">
    <citation type="submission" date="2020-01" db="EMBL/GenBank/DDBJ databases">
        <title>Whole-genome sequence of Heliobacterium undosum DSM 13378.</title>
        <authorList>
            <person name="Kyndt J.A."/>
            <person name="Meyer T.E."/>
        </authorList>
    </citation>
    <scope>NUCLEOTIDE SEQUENCE [LARGE SCALE GENOMIC DNA]</scope>
    <source>
        <strain evidence="14 15">DSM 13378</strain>
    </source>
</reference>
<keyword evidence="3 9" id="KW-0963">Cytoplasm</keyword>
<evidence type="ECO:0000313" key="14">
    <source>
        <dbReference type="EMBL" id="MZP29001.1"/>
    </source>
</evidence>
<feature type="binding site" evidence="11">
    <location>
        <begin position="74"/>
        <end position="77"/>
    </location>
    <ligand>
        <name>NADP(+)</name>
        <dbReference type="ChEBI" id="CHEBI:58349"/>
    </ligand>
</feature>
<comment type="function">
    <text evidence="8 9">Catalyzes the reduction of 1-pyrroline-5-carboxylate (PCA) to L-proline.</text>
</comment>
<dbReference type="GO" id="GO:0055129">
    <property type="term" value="P:L-proline biosynthetic process"/>
    <property type="evidence" value="ECO:0007669"/>
    <property type="project" value="UniProtKB-UniRule"/>
</dbReference>
<dbReference type="InterPro" id="IPR029036">
    <property type="entry name" value="P5CR_dimer"/>
</dbReference>
<evidence type="ECO:0000256" key="5">
    <source>
        <dbReference type="ARBA" id="ARBA00022650"/>
    </source>
</evidence>
<dbReference type="InterPro" id="IPR028939">
    <property type="entry name" value="P5C_Rdtase_cat_N"/>
</dbReference>
<comment type="caution">
    <text evidence="14">The sequence shown here is derived from an EMBL/GenBank/DDBJ whole genome shotgun (WGS) entry which is preliminary data.</text>
</comment>
<keyword evidence="6 9" id="KW-0521">NADP</keyword>
<evidence type="ECO:0000313" key="15">
    <source>
        <dbReference type="Proteomes" id="UP000463470"/>
    </source>
</evidence>
<name>A0A845L7U9_9FIRM</name>
<comment type="catalytic activity">
    <reaction evidence="9">
        <text>L-proline + NAD(+) = (S)-1-pyrroline-5-carboxylate + NADH + 2 H(+)</text>
        <dbReference type="Rhea" id="RHEA:14105"/>
        <dbReference type="ChEBI" id="CHEBI:15378"/>
        <dbReference type="ChEBI" id="CHEBI:17388"/>
        <dbReference type="ChEBI" id="CHEBI:57540"/>
        <dbReference type="ChEBI" id="CHEBI:57945"/>
        <dbReference type="ChEBI" id="CHEBI:60039"/>
        <dbReference type="EC" id="1.5.1.2"/>
    </reaction>
</comment>
<dbReference type="GO" id="GO:0004735">
    <property type="term" value="F:pyrroline-5-carboxylate reductase activity"/>
    <property type="evidence" value="ECO:0007669"/>
    <property type="project" value="UniProtKB-UniRule"/>
</dbReference>
<dbReference type="InterPro" id="IPR000304">
    <property type="entry name" value="Pyrroline-COOH_reductase"/>
</dbReference>
<dbReference type="EC" id="1.5.1.2" evidence="9 10"/>
<dbReference type="AlphaFoldDB" id="A0A845L7U9"/>
<evidence type="ECO:0000256" key="11">
    <source>
        <dbReference type="PIRSR" id="PIRSR000193-1"/>
    </source>
</evidence>
<dbReference type="HAMAP" id="MF_01925">
    <property type="entry name" value="P5C_reductase"/>
    <property type="match status" value="1"/>
</dbReference>
<dbReference type="GO" id="GO:0005737">
    <property type="term" value="C:cytoplasm"/>
    <property type="evidence" value="ECO:0007669"/>
    <property type="project" value="UniProtKB-SubCell"/>
</dbReference>
<dbReference type="Gene3D" id="1.10.3730.10">
    <property type="entry name" value="ProC C-terminal domain-like"/>
    <property type="match status" value="1"/>
</dbReference>
<evidence type="ECO:0000256" key="4">
    <source>
        <dbReference type="ARBA" id="ARBA00022605"/>
    </source>
</evidence>
<dbReference type="EMBL" id="WXEY01000003">
    <property type="protein sequence ID" value="MZP29001.1"/>
    <property type="molecule type" value="Genomic_DNA"/>
</dbReference>
<evidence type="ECO:0000256" key="1">
    <source>
        <dbReference type="ARBA" id="ARBA00004496"/>
    </source>
</evidence>
<evidence type="ECO:0000256" key="6">
    <source>
        <dbReference type="ARBA" id="ARBA00022857"/>
    </source>
</evidence>
<feature type="domain" description="Pyrroline-5-carboxylate reductase catalytic N-terminal" evidence="12">
    <location>
        <begin position="10"/>
        <end position="105"/>
    </location>
</feature>
<dbReference type="Pfam" id="PF03807">
    <property type="entry name" value="F420_oxidored"/>
    <property type="match status" value="1"/>
</dbReference>
<dbReference type="PANTHER" id="PTHR11645">
    <property type="entry name" value="PYRROLINE-5-CARBOXYLATE REDUCTASE"/>
    <property type="match status" value="1"/>
</dbReference>
<dbReference type="RefSeq" id="WP_161255560.1">
    <property type="nucleotide sequence ID" value="NZ_WXEY01000003.1"/>
</dbReference>
<keyword evidence="4 9" id="KW-0028">Amino-acid biosynthesis</keyword>
<comment type="subcellular location">
    <subcellularLocation>
        <location evidence="1 9">Cytoplasm</location>
    </subcellularLocation>
</comment>
<dbReference type="UniPathway" id="UPA00098">
    <property type="reaction ID" value="UER00361"/>
</dbReference>
<dbReference type="FunFam" id="1.10.3730.10:FF:000001">
    <property type="entry name" value="Pyrroline-5-carboxylate reductase"/>
    <property type="match status" value="1"/>
</dbReference>
<keyword evidence="5 9" id="KW-0641">Proline biosynthesis</keyword>
<dbReference type="PANTHER" id="PTHR11645:SF0">
    <property type="entry name" value="PYRROLINE-5-CARBOXYLATE REDUCTASE 3"/>
    <property type="match status" value="1"/>
</dbReference>
<keyword evidence="15" id="KW-1185">Reference proteome</keyword>
<evidence type="ECO:0000256" key="7">
    <source>
        <dbReference type="ARBA" id="ARBA00023002"/>
    </source>
</evidence>
<evidence type="ECO:0000259" key="12">
    <source>
        <dbReference type="Pfam" id="PF03807"/>
    </source>
</evidence>
<feature type="binding site" evidence="11">
    <location>
        <position position="61"/>
    </location>
    <ligand>
        <name>NADPH</name>
        <dbReference type="ChEBI" id="CHEBI:57783"/>
    </ligand>
</feature>
<dbReference type="SUPFAM" id="SSF48179">
    <property type="entry name" value="6-phosphogluconate dehydrogenase C-terminal domain-like"/>
    <property type="match status" value="1"/>
</dbReference>
<dbReference type="SUPFAM" id="SSF51735">
    <property type="entry name" value="NAD(P)-binding Rossmann-fold domains"/>
    <property type="match status" value="1"/>
</dbReference>
<gene>
    <name evidence="9 14" type="primary">proC</name>
    <name evidence="14" type="ORF">GTO91_04660</name>
</gene>